<dbReference type="GO" id="GO:0005737">
    <property type="term" value="C:cytoplasm"/>
    <property type="evidence" value="ECO:0000318"/>
    <property type="project" value="GO_Central"/>
</dbReference>
<dbReference type="PANTHER" id="PTHR21022">
    <property type="entry name" value="PREPHENATE DEHYDRATASE P PROTEIN"/>
    <property type="match status" value="1"/>
</dbReference>
<dbReference type="EC" id="4.2.1.91" evidence="3 9"/>
<feature type="domain" description="Prephenate dehydratase" evidence="10">
    <location>
        <begin position="1"/>
        <end position="89"/>
    </location>
</feature>
<dbReference type="PANTHER" id="PTHR21022:SF20">
    <property type="entry name" value="AROGENATE DEHYDRATASE_PREPHENATE DEHYDRATASE 1, CHLOROPLASTIC"/>
    <property type="match status" value="1"/>
</dbReference>
<evidence type="ECO:0000256" key="9">
    <source>
        <dbReference type="RuleBase" id="RU363004"/>
    </source>
</evidence>
<name>A0A251RS33_HELAN</name>
<proteinExistence type="predicted"/>
<evidence type="ECO:0000313" key="14">
    <source>
        <dbReference type="Proteomes" id="UP000215914"/>
    </source>
</evidence>
<comment type="pathway">
    <text evidence="2 9">Amino-acid biosynthesis; L-phenylalanine biosynthesis; L-phenylalanine from L-arogenate: step 1/1.</text>
</comment>
<organism evidence="13 14">
    <name type="scientific">Helianthus annuus</name>
    <name type="common">Common sunflower</name>
    <dbReference type="NCBI Taxonomy" id="4232"/>
    <lineage>
        <taxon>Eukaryota</taxon>
        <taxon>Viridiplantae</taxon>
        <taxon>Streptophyta</taxon>
        <taxon>Embryophyta</taxon>
        <taxon>Tracheophyta</taxon>
        <taxon>Spermatophyta</taxon>
        <taxon>Magnoliopsida</taxon>
        <taxon>eudicotyledons</taxon>
        <taxon>Gunneridae</taxon>
        <taxon>Pentapetalae</taxon>
        <taxon>asterids</taxon>
        <taxon>campanulids</taxon>
        <taxon>Asterales</taxon>
        <taxon>Asteraceae</taxon>
        <taxon>Asteroideae</taxon>
        <taxon>Heliantheae alliance</taxon>
        <taxon>Heliantheae</taxon>
        <taxon>Helianthus</taxon>
    </lineage>
</organism>
<sequence length="199" mass="22331">MVNSNEVSDYLNLITQAFDQCKKMLNELNVVKENTEDTAGAAQIVASKGVRDTGAIASSRAAEIYGLHILSKKFQDYSDNVTRFLILAREPIMPGTDKPHKTSIVFTLEEGPGVLFKALAVFALRDINLSKIESRPLRSRPLRIVDDSNKGSAKYFDYFFYIDFEASLAEPRAQYALCRLQEFSSFLRVLGCYPVDTNL</sequence>
<dbReference type="OMA" id="IAFRNIN"/>
<dbReference type="GO" id="GO:0047769">
    <property type="term" value="F:arogenate dehydratase activity"/>
    <property type="evidence" value="ECO:0000318"/>
    <property type="project" value="GO_Central"/>
</dbReference>
<dbReference type="PROSITE" id="PS00857">
    <property type="entry name" value="PREPHENATE_DEHYDR_1"/>
    <property type="match status" value="1"/>
</dbReference>
<dbReference type="Gramene" id="mRNA:HanXRQr2_Chr17g0815241">
    <property type="protein sequence ID" value="mRNA:HanXRQr2_Chr17g0815241"/>
    <property type="gene ID" value="HanXRQr2_Chr17g0815241"/>
</dbReference>
<gene>
    <name evidence="13" type="ORF">HannXRQ_Chr17g0557501</name>
    <name evidence="12" type="ORF">HanXRQr2_Chr17g0815241</name>
</gene>
<evidence type="ECO:0000256" key="4">
    <source>
        <dbReference type="ARBA" id="ARBA00022605"/>
    </source>
</evidence>
<dbReference type="InParanoid" id="A0A251RS33"/>
<dbReference type="CDD" id="cd04905">
    <property type="entry name" value="ACT_CM-PDT"/>
    <property type="match status" value="1"/>
</dbReference>
<dbReference type="InterPro" id="IPR001086">
    <property type="entry name" value="Preph_deHydtase"/>
</dbReference>
<evidence type="ECO:0000256" key="1">
    <source>
        <dbReference type="ARBA" id="ARBA00004470"/>
    </source>
</evidence>
<dbReference type="PROSITE" id="PS51171">
    <property type="entry name" value="PREPHENATE_DEHYDR_3"/>
    <property type="match status" value="1"/>
</dbReference>
<keyword evidence="14" id="KW-1185">Reference proteome</keyword>
<dbReference type="Proteomes" id="UP000215914">
    <property type="component" value="Chromosome 17"/>
</dbReference>
<dbReference type="InterPro" id="IPR045865">
    <property type="entry name" value="ACT-like_dom_sf"/>
</dbReference>
<accession>A0A251RS33</accession>
<dbReference type="FunFam" id="3.30.70.260:FF:000028">
    <property type="entry name" value="Arogenate dehydratase"/>
    <property type="match status" value="1"/>
</dbReference>
<dbReference type="GO" id="GO:0004664">
    <property type="term" value="F:prephenate dehydratase activity"/>
    <property type="evidence" value="ECO:0000318"/>
    <property type="project" value="GO_Central"/>
</dbReference>
<feature type="domain" description="ACT" evidence="11">
    <location>
        <begin position="103"/>
        <end position="194"/>
    </location>
</feature>
<comment type="function">
    <text evidence="9">Converts the prephenate produced from the shikimate-chorismate pathway into phenylalanine.</text>
</comment>
<evidence type="ECO:0000256" key="6">
    <source>
        <dbReference type="ARBA" id="ARBA00023222"/>
    </source>
</evidence>
<dbReference type="PROSITE" id="PS51671">
    <property type="entry name" value="ACT"/>
    <property type="match status" value="1"/>
</dbReference>
<dbReference type="EMBL" id="CM007906">
    <property type="protein sequence ID" value="OTF87050.1"/>
    <property type="molecule type" value="Genomic_DNA"/>
</dbReference>
<reference evidence="13" key="2">
    <citation type="submission" date="2017-02" db="EMBL/GenBank/DDBJ databases">
        <title>Sunflower complete genome.</title>
        <authorList>
            <person name="Langlade N."/>
            <person name="Munos S."/>
        </authorList>
    </citation>
    <scope>NUCLEOTIDE SEQUENCE [LARGE SCALE GENOMIC DNA]</scope>
    <source>
        <tissue evidence="13">Leaves</tissue>
    </source>
</reference>
<evidence type="ECO:0000313" key="12">
    <source>
        <dbReference type="EMBL" id="KAF5756485.1"/>
    </source>
</evidence>
<evidence type="ECO:0000256" key="7">
    <source>
        <dbReference type="ARBA" id="ARBA00023239"/>
    </source>
</evidence>
<reference evidence="12 14" key="1">
    <citation type="journal article" date="2017" name="Nature">
        <title>The sunflower genome provides insights into oil metabolism, flowering and Asterid evolution.</title>
        <authorList>
            <person name="Badouin H."/>
            <person name="Gouzy J."/>
            <person name="Grassa C.J."/>
            <person name="Murat F."/>
            <person name="Staton S.E."/>
            <person name="Cottret L."/>
            <person name="Lelandais-Briere C."/>
            <person name="Owens G.L."/>
            <person name="Carrere S."/>
            <person name="Mayjonade B."/>
            <person name="Legrand L."/>
            <person name="Gill N."/>
            <person name="Kane N.C."/>
            <person name="Bowers J.E."/>
            <person name="Hubner S."/>
            <person name="Bellec A."/>
            <person name="Berard A."/>
            <person name="Berges H."/>
            <person name="Blanchet N."/>
            <person name="Boniface M.C."/>
            <person name="Brunel D."/>
            <person name="Catrice O."/>
            <person name="Chaidir N."/>
            <person name="Claudel C."/>
            <person name="Donnadieu C."/>
            <person name="Faraut T."/>
            <person name="Fievet G."/>
            <person name="Helmstetter N."/>
            <person name="King M."/>
            <person name="Knapp S.J."/>
            <person name="Lai Z."/>
            <person name="Le Paslier M.C."/>
            <person name="Lippi Y."/>
            <person name="Lorenzon L."/>
            <person name="Mandel J.R."/>
            <person name="Marage G."/>
            <person name="Marchand G."/>
            <person name="Marquand E."/>
            <person name="Bret-Mestries E."/>
            <person name="Morien E."/>
            <person name="Nambeesan S."/>
            <person name="Nguyen T."/>
            <person name="Pegot-Espagnet P."/>
            <person name="Pouilly N."/>
            <person name="Raftis F."/>
            <person name="Sallet E."/>
            <person name="Schiex T."/>
            <person name="Thomas J."/>
            <person name="Vandecasteele C."/>
            <person name="Vares D."/>
            <person name="Vear F."/>
            <person name="Vautrin S."/>
            <person name="Crespi M."/>
            <person name="Mangin B."/>
            <person name="Burke J.M."/>
            <person name="Salse J."/>
            <person name="Munos S."/>
            <person name="Vincourt P."/>
            <person name="Rieseberg L.H."/>
            <person name="Langlade N.B."/>
        </authorList>
    </citation>
    <scope>NUCLEOTIDE SEQUENCE [LARGE SCALE GENOMIC DNA]</scope>
    <source>
        <strain evidence="14">cv. SF193</strain>
        <tissue evidence="12">Leaves</tissue>
    </source>
</reference>
<dbReference type="SUPFAM" id="SSF55021">
    <property type="entry name" value="ACT-like"/>
    <property type="match status" value="1"/>
</dbReference>
<dbReference type="EMBL" id="MNCJ02000332">
    <property type="protein sequence ID" value="KAF5756485.1"/>
    <property type="molecule type" value="Genomic_DNA"/>
</dbReference>
<dbReference type="STRING" id="4232.A0A251RS33"/>
<protein>
    <recommendedName>
        <fullName evidence="3 9">Arogenate dehydratase</fullName>
        <ecNumber evidence="3 9">4.2.1.91</ecNumber>
    </recommendedName>
</protein>
<evidence type="ECO:0000256" key="3">
    <source>
        <dbReference type="ARBA" id="ARBA00013259"/>
    </source>
</evidence>
<dbReference type="InterPro" id="IPR002912">
    <property type="entry name" value="ACT_dom"/>
</dbReference>
<evidence type="ECO:0000256" key="5">
    <source>
        <dbReference type="ARBA" id="ARBA00023141"/>
    </source>
</evidence>
<evidence type="ECO:0000259" key="11">
    <source>
        <dbReference type="PROSITE" id="PS51671"/>
    </source>
</evidence>
<keyword evidence="4 9" id="KW-0028">Amino-acid biosynthesis</keyword>
<evidence type="ECO:0000259" key="10">
    <source>
        <dbReference type="PROSITE" id="PS51171"/>
    </source>
</evidence>
<keyword evidence="9" id="KW-0150">Chloroplast</keyword>
<dbReference type="UniPathway" id="UPA00121">
    <property type="reaction ID" value="UER00344"/>
</dbReference>
<evidence type="ECO:0000313" key="13">
    <source>
        <dbReference type="EMBL" id="OTF87050.1"/>
    </source>
</evidence>
<dbReference type="InterPro" id="IPR018528">
    <property type="entry name" value="Preph_deHydtase_CS"/>
</dbReference>
<dbReference type="AlphaFoldDB" id="A0A251RS33"/>
<dbReference type="Pfam" id="PF00800">
    <property type="entry name" value="PDT"/>
    <property type="match status" value="1"/>
</dbReference>
<dbReference type="PROSITE" id="PS00858">
    <property type="entry name" value="PREPHENATE_DEHYDR_2"/>
    <property type="match status" value="1"/>
</dbReference>
<dbReference type="GO" id="GO:0009507">
    <property type="term" value="C:chloroplast"/>
    <property type="evidence" value="ECO:0000318"/>
    <property type="project" value="GO_Central"/>
</dbReference>
<dbReference type="Gene3D" id="3.40.190.10">
    <property type="entry name" value="Periplasmic binding protein-like II"/>
    <property type="match status" value="1"/>
</dbReference>
<comment type="subcellular location">
    <subcellularLocation>
        <location evidence="1 9">Plastid</location>
        <location evidence="1 9">Chloroplast stroma</location>
    </subcellularLocation>
</comment>
<keyword evidence="7 9" id="KW-0456">Lyase</keyword>
<dbReference type="SUPFAM" id="SSF53850">
    <property type="entry name" value="Periplasmic binding protein-like II"/>
    <property type="match status" value="1"/>
</dbReference>
<reference evidence="12" key="3">
    <citation type="submission" date="2020-06" db="EMBL/GenBank/DDBJ databases">
        <title>Helianthus annuus Genome sequencing and assembly Release 2.</title>
        <authorList>
            <person name="Gouzy J."/>
            <person name="Langlade N."/>
            <person name="Munos S."/>
        </authorList>
    </citation>
    <scope>NUCLEOTIDE SEQUENCE</scope>
    <source>
        <tissue evidence="12">Leaves</tissue>
    </source>
</reference>
<keyword evidence="5 9" id="KW-0057">Aromatic amino acid biosynthesis</keyword>
<evidence type="ECO:0000256" key="2">
    <source>
        <dbReference type="ARBA" id="ARBA00004929"/>
    </source>
</evidence>
<keyword evidence="6 9" id="KW-0584">Phenylalanine biosynthesis</keyword>
<dbReference type="Gene3D" id="3.30.70.260">
    <property type="match status" value="1"/>
</dbReference>
<evidence type="ECO:0000256" key="8">
    <source>
        <dbReference type="ARBA" id="ARBA00050723"/>
    </source>
</evidence>
<keyword evidence="9" id="KW-0934">Plastid</keyword>
<keyword evidence="9" id="KW-0809">Transit peptide</keyword>
<comment type="catalytic activity">
    <reaction evidence="8">
        <text>L-arogenate + H(+) = L-phenylalanine + CO2 + H2O</text>
        <dbReference type="Rhea" id="RHEA:12536"/>
        <dbReference type="ChEBI" id="CHEBI:15377"/>
        <dbReference type="ChEBI" id="CHEBI:15378"/>
        <dbReference type="ChEBI" id="CHEBI:16526"/>
        <dbReference type="ChEBI" id="CHEBI:58095"/>
        <dbReference type="ChEBI" id="CHEBI:58180"/>
        <dbReference type="EC" id="4.2.1.91"/>
    </reaction>
    <physiologicalReaction direction="left-to-right" evidence="8">
        <dbReference type="Rhea" id="RHEA:12537"/>
    </physiologicalReaction>
</comment>
<dbReference type="GO" id="GO:0009570">
    <property type="term" value="C:chloroplast stroma"/>
    <property type="evidence" value="ECO:0007669"/>
    <property type="project" value="UniProtKB-SubCell"/>
</dbReference>
<dbReference type="GO" id="GO:0009094">
    <property type="term" value="P:L-phenylalanine biosynthetic process"/>
    <property type="evidence" value="ECO:0000318"/>
    <property type="project" value="GO_Central"/>
</dbReference>